<sequence length="167" mass="18192">MATEADLIVILRRSIGISTYQGLSLQTRFNSTIRVDPNYPQAVELINWAKENKTMLLSRASEKTSTSSFAPPMVVTPAGQQVISIAKISSPASLRKSSWGSSNNTHATLSILSYMKKEHTPQSTADRNSKKIRPLEISEVEVMATTTATGSSNALPKFEPPTPTKKV</sequence>
<dbReference type="InterPro" id="IPR012340">
    <property type="entry name" value="NA-bd_OB-fold"/>
</dbReference>
<dbReference type="Gene3D" id="2.40.50.140">
    <property type="entry name" value="Nucleic acid-binding proteins"/>
    <property type="match status" value="1"/>
</dbReference>
<protein>
    <submittedName>
        <fullName evidence="2">Uncharacterized protein</fullName>
    </submittedName>
</protein>
<reference evidence="2 3" key="1">
    <citation type="submission" date="2023-10" db="EMBL/GenBank/DDBJ databases">
        <title>Genome-Wide Identification Analysis in wild type Solanum Pinnatisectum Reveals Some Genes Defensing Phytophthora Infestans.</title>
        <authorList>
            <person name="Sun C."/>
        </authorList>
    </citation>
    <scope>NUCLEOTIDE SEQUENCE [LARGE SCALE GENOMIC DNA]</scope>
    <source>
        <strain evidence="2">LQN</strain>
        <tissue evidence="2">Leaf</tissue>
    </source>
</reference>
<evidence type="ECO:0000313" key="2">
    <source>
        <dbReference type="EMBL" id="KAK4714904.1"/>
    </source>
</evidence>
<organism evidence="2 3">
    <name type="scientific">Solanum pinnatisectum</name>
    <name type="common">tansyleaf nightshade</name>
    <dbReference type="NCBI Taxonomy" id="50273"/>
    <lineage>
        <taxon>Eukaryota</taxon>
        <taxon>Viridiplantae</taxon>
        <taxon>Streptophyta</taxon>
        <taxon>Embryophyta</taxon>
        <taxon>Tracheophyta</taxon>
        <taxon>Spermatophyta</taxon>
        <taxon>Magnoliopsida</taxon>
        <taxon>eudicotyledons</taxon>
        <taxon>Gunneridae</taxon>
        <taxon>Pentapetalae</taxon>
        <taxon>asterids</taxon>
        <taxon>lamiids</taxon>
        <taxon>Solanales</taxon>
        <taxon>Solanaceae</taxon>
        <taxon>Solanoideae</taxon>
        <taxon>Solaneae</taxon>
        <taxon>Solanum</taxon>
    </lineage>
</organism>
<dbReference type="AlphaFoldDB" id="A0AAV9KQN8"/>
<keyword evidence="3" id="KW-1185">Reference proteome</keyword>
<proteinExistence type="predicted"/>
<gene>
    <name evidence="2" type="ORF">R3W88_020811</name>
</gene>
<name>A0AAV9KQN8_9SOLN</name>
<feature type="region of interest" description="Disordered" evidence="1">
    <location>
        <begin position="144"/>
        <end position="167"/>
    </location>
</feature>
<accession>A0AAV9KQN8</accession>
<feature type="compositionally biased region" description="Pro residues" evidence="1">
    <location>
        <begin position="158"/>
        <end position="167"/>
    </location>
</feature>
<dbReference type="EMBL" id="JAWPEI010000010">
    <property type="protein sequence ID" value="KAK4714904.1"/>
    <property type="molecule type" value="Genomic_DNA"/>
</dbReference>
<comment type="caution">
    <text evidence="2">The sequence shown here is derived from an EMBL/GenBank/DDBJ whole genome shotgun (WGS) entry which is preliminary data.</text>
</comment>
<dbReference type="Proteomes" id="UP001311915">
    <property type="component" value="Unassembled WGS sequence"/>
</dbReference>
<feature type="compositionally biased region" description="Polar residues" evidence="1">
    <location>
        <begin position="144"/>
        <end position="154"/>
    </location>
</feature>
<evidence type="ECO:0000313" key="3">
    <source>
        <dbReference type="Proteomes" id="UP001311915"/>
    </source>
</evidence>
<evidence type="ECO:0000256" key="1">
    <source>
        <dbReference type="SAM" id="MobiDB-lite"/>
    </source>
</evidence>